<evidence type="ECO:0000256" key="1">
    <source>
        <dbReference type="SAM" id="Phobius"/>
    </source>
</evidence>
<dbReference type="Proteomes" id="UP000516705">
    <property type="component" value="Plasmid pIKMIN-B501"/>
</dbReference>
<name>A0A7L6WMX3_STRSL</name>
<reference evidence="2 3" key="1">
    <citation type="journal article" date="2020" name="Microbiol. Resour. Announc.">
        <title>Complete Genome Sequence of Streptococcus salivarius DB-B5, a Novel Probiotic Candidate Isolated from the Supragingival Plaque of a Healthy Female Subject.</title>
        <authorList>
            <person name="Fields F.R."/>
            <person name="Li X."/>
            <person name="Navarre W.W."/>
            <person name="Naito M."/>
        </authorList>
    </citation>
    <scope>NUCLEOTIDE SEQUENCE [LARGE SCALE GENOMIC DNA]</scope>
    <source>
        <strain evidence="2 3">DB-B5</strain>
        <plasmid evidence="2 3">pIKMIN-B501</plasmid>
    </source>
</reference>
<keyword evidence="1" id="KW-0472">Membrane</keyword>
<keyword evidence="2" id="KW-0614">Plasmid</keyword>
<evidence type="ECO:0000313" key="2">
    <source>
        <dbReference type="EMBL" id="QMI52081.1"/>
    </source>
</evidence>
<feature type="transmembrane region" description="Helical" evidence="1">
    <location>
        <begin position="42"/>
        <end position="59"/>
    </location>
</feature>
<sequence>MSKKVKQQRREQAPKSNKLKMDIIVTAVGVVPTQHFPWYHQILLAILVLLSAYLLYHWLSEGVKGLPLNTKQFKAVKIRLITYSEANSQEQQSEEDF</sequence>
<keyword evidence="1" id="KW-1133">Transmembrane helix</keyword>
<dbReference type="RefSeq" id="WP_181671360.1">
    <property type="nucleotide sequence ID" value="NZ_CP054154.1"/>
</dbReference>
<dbReference type="AlphaFoldDB" id="A0A7L6WMX3"/>
<protein>
    <submittedName>
        <fullName evidence="2">Uncharacterized protein</fullName>
    </submittedName>
</protein>
<gene>
    <name evidence="2" type="ORF">HRE60_10405</name>
</gene>
<keyword evidence="1" id="KW-0812">Transmembrane</keyword>
<proteinExistence type="predicted"/>
<dbReference type="EMBL" id="CP054154">
    <property type="protein sequence ID" value="QMI52081.1"/>
    <property type="molecule type" value="Genomic_DNA"/>
</dbReference>
<organism evidence="2 3">
    <name type="scientific">Streptococcus salivarius</name>
    <dbReference type="NCBI Taxonomy" id="1304"/>
    <lineage>
        <taxon>Bacteria</taxon>
        <taxon>Bacillati</taxon>
        <taxon>Bacillota</taxon>
        <taxon>Bacilli</taxon>
        <taxon>Lactobacillales</taxon>
        <taxon>Streptococcaceae</taxon>
        <taxon>Streptococcus</taxon>
    </lineage>
</organism>
<accession>A0A7L6WMX3</accession>
<evidence type="ECO:0000313" key="3">
    <source>
        <dbReference type="Proteomes" id="UP000516705"/>
    </source>
</evidence>
<geneLocation type="plasmid" evidence="2 3">
    <name>pIKMIN-B501</name>
</geneLocation>